<keyword evidence="4" id="KW-1185">Reference proteome</keyword>
<proteinExistence type="inferred from homology"/>
<dbReference type="PRINTS" id="PR00081">
    <property type="entry name" value="GDHRDH"/>
</dbReference>
<comment type="caution">
    <text evidence="3">The sequence shown here is derived from an EMBL/GenBank/DDBJ whole genome shotgun (WGS) entry which is preliminary data.</text>
</comment>
<evidence type="ECO:0000313" key="4">
    <source>
        <dbReference type="Proteomes" id="UP001141552"/>
    </source>
</evidence>
<dbReference type="InterPro" id="IPR002347">
    <property type="entry name" value="SDR_fam"/>
</dbReference>
<dbReference type="EMBL" id="JAKUCV010005236">
    <property type="protein sequence ID" value="KAJ4831975.1"/>
    <property type="molecule type" value="Genomic_DNA"/>
</dbReference>
<sequence>MKGSSLLSPLARRLEGKVALITGGARGIGECTAKLFAGHGAQIVIADTRDDLGISVCKEIAGHNVQQRRHLGNQDPRISSTNYENFKRIFDTDVYGAFLAAKHASRVMIPERKGSIVFTASNLSVISGDLSHSYVASKLAVVGLAKNLCAELGKFGIRVNCVSPYMVPTPLVMEAFGITDKNVAMEMGAAAANLKEPVLQAEDVAEAALYLGSDDSKYVSGLNLVVDGGFSTVNPALAIFTSKMVA</sequence>
<dbReference type="SUPFAM" id="SSF51735">
    <property type="entry name" value="NAD(P)-binding Rossmann-fold domains"/>
    <property type="match status" value="1"/>
</dbReference>
<dbReference type="OrthoDB" id="294295at2759"/>
<dbReference type="GO" id="GO:0016491">
    <property type="term" value="F:oxidoreductase activity"/>
    <property type="evidence" value="ECO:0007669"/>
    <property type="project" value="UniProtKB-KW"/>
</dbReference>
<dbReference type="InterPro" id="IPR020904">
    <property type="entry name" value="Sc_DH/Rdtase_CS"/>
</dbReference>
<name>A0A9Q0J8W8_9ROSI</name>
<accession>A0A9Q0J8W8</accession>
<organism evidence="3 4">
    <name type="scientific">Turnera subulata</name>
    <dbReference type="NCBI Taxonomy" id="218843"/>
    <lineage>
        <taxon>Eukaryota</taxon>
        <taxon>Viridiplantae</taxon>
        <taxon>Streptophyta</taxon>
        <taxon>Embryophyta</taxon>
        <taxon>Tracheophyta</taxon>
        <taxon>Spermatophyta</taxon>
        <taxon>Magnoliopsida</taxon>
        <taxon>eudicotyledons</taxon>
        <taxon>Gunneridae</taxon>
        <taxon>Pentapetalae</taxon>
        <taxon>rosids</taxon>
        <taxon>fabids</taxon>
        <taxon>Malpighiales</taxon>
        <taxon>Passifloraceae</taxon>
        <taxon>Turnera</taxon>
    </lineage>
</organism>
<dbReference type="Pfam" id="PF13561">
    <property type="entry name" value="adh_short_C2"/>
    <property type="match status" value="1"/>
</dbReference>
<dbReference type="Gene3D" id="3.40.50.720">
    <property type="entry name" value="NAD(P)-binding Rossmann-like Domain"/>
    <property type="match status" value="2"/>
</dbReference>
<evidence type="ECO:0000256" key="1">
    <source>
        <dbReference type="ARBA" id="ARBA00006484"/>
    </source>
</evidence>
<dbReference type="GO" id="GO:0006629">
    <property type="term" value="P:lipid metabolic process"/>
    <property type="evidence" value="ECO:0007669"/>
    <property type="project" value="UniProtKB-KW"/>
</dbReference>
<evidence type="ECO:0000256" key="2">
    <source>
        <dbReference type="ARBA" id="ARBA00023002"/>
    </source>
</evidence>
<dbReference type="Pfam" id="PF00106">
    <property type="entry name" value="adh_short"/>
    <property type="match status" value="1"/>
</dbReference>
<evidence type="ECO:0000313" key="3">
    <source>
        <dbReference type="EMBL" id="KAJ4831975.1"/>
    </source>
</evidence>
<protein>
    <recommendedName>
        <fullName evidence="5">Secoisolariciresinol dehydrogenase</fullName>
    </recommendedName>
</protein>
<gene>
    <name evidence="3" type="ORF">Tsubulata_035607</name>
</gene>
<dbReference type="Proteomes" id="UP001141552">
    <property type="component" value="Unassembled WGS sequence"/>
</dbReference>
<evidence type="ECO:0008006" key="5">
    <source>
        <dbReference type="Google" id="ProtNLM"/>
    </source>
</evidence>
<dbReference type="PROSITE" id="PS00061">
    <property type="entry name" value="ADH_SHORT"/>
    <property type="match status" value="1"/>
</dbReference>
<dbReference type="AlphaFoldDB" id="A0A9Q0J8W8"/>
<keyword evidence="2" id="KW-0560">Oxidoreductase</keyword>
<reference evidence="3" key="1">
    <citation type="submission" date="2022-02" db="EMBL/GenBank/DDBJ databases">
        <authorList>
            <person name="Henning P.M."/>
            <person name="McCubbin A.G."/>
            <person name="Shore J.S."/>
        </authorList>
    </citation>
    <scope>NUCLEOTIDE SEQUENCE</scope>
    <source>
        <strain evidence="3">F60SS</strain>
        <tissue evidence="3">Leaves</tissue>
    </source>
</reference>
<comment type="similarity">
    <text evidence="1">Belongs to the short-chain dehydrogenases/reductases (SDR) family.</text>
</comment>
<dbReference type="PANTHER" id="PTHR43180">
    <property type="entry name" value="3-OXOACYL-(ACYL-CARRIER-PROTEIN) REDUCTASE (AFU_ORTHOLOGUE AFUA_6G11210)"/>
    <property type="match status" value="1"/>
</dbReference>
<dbReference type="FunFam" id="3.40.50.720:FF:000084">
    <property type="entry name" value="Short-chain dehydrogenase reductase"/>
    <property type="match status" value="1"/>
</dbReference>
<dbReference type="InterPro" id="IPR036291">
    <property type="entry name" value="NAD(P)-bd_dom_sf"/>
</dbReference>
<reference evidence="3" key="2">
    <citation type="journal article" date="2023" name="Plants (Basel)">
        <title>Annotation of the Turnera subulata (Passifloraceae) Draft Genome Reveals the S-Locus Evolved after the Divergence of Turneroideae from Passifloroideae in a Stepwise Manner.</title>
        <authorList>
            <person name="Henning P.M."/>
            <person name="Roalson E.H."/>
            <person name="Mir W."/>
            <person name="McCubbin A.G."/>
            <person name="Shore J.S."/>
        </authorList>
    </citation>
    <scope>NUCLEOTIDE SEQUENCE</scope>
    <source>
        <strain evidence="3">F60SS</strain>
    </source>
</reference>
<dbReference type="PANTHER" id="PTHR43180:SF45">
    <property type="entry name" value="SECOISOLARICIRESINOL DEHYDROGENASE-LIKE ISOFORM X1"/>
    <property type="match status" value="1"/>
</dbReference>